<reference evidence="1" key="2">
    <citation type="submission" date="2019-01" db="EMBL/GenBank/DDBJ databases">
        <authorList>
            <person name="Graves T."/>
            <person name="Eichler E.E."/>
            <person name="Wilson R.K."/>
        </authorList>
    </citation>
    <scope>NUCLEOTIDE SEQUENCE [LARGE SCALE GENOMIC DNA]</scope>
    <source>
        <strain evidence="1">17573</strain>
    </source>
</reference>
<dbReference type="GO" id="GO:0005798">
    <property type="term" value="C:Golgi-associated vesicle"/>
    <property type="evidence" value="ECO:0000318"/>
    <property type="project" value="GO_Central"/>
</dbReference>
<dbReference type="GO" id="GO:0030705">
    <property type="term" value="P:cytoskeleton-dependent intracellular transport"/>
    <property type="evidence" value="ECO:0000318"/>
    <property type="project" value="GO_Central"/>
</dbReference>
<dbReference type="GO" id="GO:0005801">
    <property type="term" value="C:cis-Golgi network"/>
    <property type="evidence" value="ECO:0000318"/>
    <property type="project" value="GO_Central"/>
</dbReference>
<dbReference type="VGNC" id="VGNC:74582">
    <property type="gene designation" value="MAP6D1"/>
</dbReference>
<reference evidence="2" key="1">
    <citation type="journal article" date="2007" name="Science">
        <title>Evolutionary and biomedical insights from the rhesus macaque genome.</title>
        <authorList>
            <person name="Gibbs R.A."/>
            <person name="Rogers J."/>
            <person name="Katze M.G."/>
            <person name="Bumgarner R."/>
            <person name="Weinstock G.M."/>
            <person name="Mardis E.R."/>
            <person name="Remington K.A."/>
            <person name="Strausberg R.L."/>
            <person name="Venter J.C."/>
            <person name="Wilson R.K."/>
            <person name="Batzer M.A."/>
            <person name="Bustamante C.D."/>
            <person name="Eichler E.E."/>
            <person name="Hahn M.W."/>
            <person name="Hardison R.C."/>
            <person name="Makova K.D."/>
            <person name="Miller W."/>
            <person name="Milosavljevic A."/>
            <person name="Palermo R.E."/>
            <person name="Siepel A."/>
            <person name="Sikela J.M."/>
            <person name="Attaway T."/>
            <person name="Bell S."/>
            <person name="Bernard K.E."/>
            <person name="Buhay C.J."/>
            <person name="Chandrabose M.N."/>
            <person name="Dao M."/>
            <person name="Davis C."/>
            <person name="Delehaunty K.D."/>
            <person name="Ding Y."/>
            <person name="Dinh H.H."/>
            <person name="Dugan-Rocha S."/>
            <person name="Fulton L.A."/>
            <person name="Gabisi R.A."/>
            <person name="Garner T.T."/>
            <person name="Godfrey J."/>
            <person name="Hawes A.C."/>
            <person name="Hernandez J."/>
            <person name="Hines S."/>
            <person name="Holder M."/>
            <person name="Hume J."/>
            <person name="Jhangiani S.N."/>
            <person name="Joshi V."/>
            <person name="Khan Z.M."/>
            <person name="Kirkness E.F."/>
            <person name="Cree A."/>
            <person name="Fowler R.G."/>
            <person name="Lee S."/>
            <person name="Lewis L.R."/>
            <person name="Li Z."/>
            <person name="Liu Y.-S."/>
            <person name="Moore S.M."/>
            <person name="Muzny D."/>
            <person name="Nazareth L.V."/>
            <person name="Ngo D.N."/>
            <person name="Okwuonu G.O."/>
            <person name="Pai G."/>
            <person name="Parker D."/>
            <person name="Paul H.A."/>
            <person name="Pfannkoch C."/>
            <person name="Pohl C.S."/>
            <person name="Rogers Y.-H.C."/>
            <person name="Ruiz S.J."/>
            <person name="Sabo A."/>
            <person name="Santibanez J."/>
            <person name="Schneider B.W."/>
            <person name="Smith S.M."/>
            <person name="Sodergren E."/>
            <person name="Svatek A.F."/>
            <person name="Utterback T.R."/>
            <person name="Vattathil S."/>
            <person name="Warren W."/>
            <person name="White C.S."/>
            <person name="Chinwalla A.T."/>
            <person name="Feng Y."/>
            <person name="Halpern A.L."/>
            <person name="Hillier L.W."/>
            <person name="Huang X."/>
            <person name="Minx P."/>
            <person name="Nelson J.O."/>
            <person name="Pepin K.H."/>
            <person name="Qin X."/>
            <person name="Sutton G.G."/>
            <person name="Venter E."/>
            <person name="Walenz B.P."/>
            <person name="Wallis J.W."/>
            <person name="Worley K.C."/>
            <person name="Yang S.-P."/>
            <person name="Jones S.M."/>
            <person name="Marra M.A."/>
            <person name="Rocchi M."/>
            <person name="Schein J.E."/>
            <person name="Baertsch R."/>
            <person name="Clarke L."/>
            <person name="Csuros M."/>
            <person name="Glasscock J."/>
            <person name="Harris R.A."/>
            <person name="Havlak P."/>
            <person name="Jackson A.R."/>
            <person name="Jiang H."/>
            <person name="Liu Y."/>
            <person name="Messina D.N."/>
            <person name="Shen Y."/>
            <person name="Song H.X.-Z."/>
            <person name="Wylie T."/>
            <person name="Zhang L."/>
            <person name="Birney E."/>
            <person name="Han K."/>
            <person name="Konkel M.K."/>
            <person name="Lee J."/>
            <person name="Smit A.F.A."/>
            <person name="Ullmer B."/>
            <person name="Wang H."/>
            <person name="Xing J."/>
            <person name="Burhans R."/>
            <person name="Cheng Z."/>
            <person name="Karro J.E."/>
            <person name="Ma J."/>
            <person name="Raney B."/>
            <person name="She X."/>
            <person name="Cox M.J."/>
            <person name="Demuth J.P."/>
            <person name="Dumas L.J."/>
            <person name="Han S.-G."/>
            <person name="Hopkins J."/>
            <person name="Karimpour-Fard A."/>
            <person name="Kim Y.H."/>
            <person name="Pollack J.R."/>
            <person name="Vinar T."/>
            <person name="Addo-Quaye C."/>
            <person name="Degenhardt J."/>
            <person name="Denby A."/>
            <person name="Hubisz M.J."/>
            <person name="Indap A."/>
            <person name="Kosiol C."/>
            <person name="Lahn B.T."/>
            <person name="Lawson H.A."/>
            <person name="Marklein A."/>
            <person name="Nielsen R."/>
            <person name="Vallender E.J."/>
            <person name="Clark A.G."/>
            <person name="Ferguson B."/>
            <person name="Hernandez R.D."/>
            <person name="Hirani K."/>
            <person name="Kehrer-Sawatzki H."/>
            <person name="Kolb J."/>
            <person name="Patil S."/>
            <person name="Pu L.-L."/>
            <person name="Ren Y."/>
            <person name="Smith D.G."/>
            <person name="Wheeler D.A."/>
            <person name="Schenck I."/>
            <person name="Ball E.V."/>
            <person name="Chen R."/>
            <person name="Cooper D.N."/>
            <person name="Giardine B."/>
            <person name="Hsu F."/>
            <person name="Kent W.J."/>
            <person name="Lesk A."/>
            <person name="Nelson D.L."/>
            <person name="O'brien W.E."/>
            <person name="Pruefer K."/>
            <person name="Stenson P.D."/>
            <person name="Wallace J.C."/>
            <person name="Ke H."/>
            <person name="Liu X.-M."/>
            <person name="Wang P."/>
            <person name="Xiang A.P."/>
            <person name="Yang F."/>
            <person name="Barber G.P."/>
            <person name="Haussler D."/>
            <person name="Karolchik D."/>
            <person name="Kern A.D."/>
            <person name="Kuhn R.M."/>
            <person name="Smith K.E."/>
            <person name="Zwieg A.S."/>
        </authorList>
    </citation>
    <scope>NUCLEOTIDE SEQUENCE [LARGE SCALE GENOMIC DNA]</scope>
    <source>
        <strain evidence="2">17573</strain>
    </source>
</reference>
<gene>
    <name evidence="1 3" type="primary">MAP6D1</name>
</gene>
<proteinExistence type="predicted"/>
<sequence length="265" mass="29327">MTHGDAEYPGGNFWKKQTVSHGLPLHRPPYGQDEPHVLTKHFLGLNESHLPCGRVRKSEMGRFQWTRPPLAFLLLPAAPSHRGVLCLWTQPNLTASGHWHPCFWARAVTSPTLRHSLVLLLNTFLLGKNSLTEKRIHNPRIGQTTPEEPAGGCSPLATQHGVSSRSSCRPCRWHGACNLLRTQCNTATLLPSVRGWCTLSIPSRVTVFLVIIKALPDSHWDLSVSCHCFDNGSSNAPVLKKGILLSLPSLRPPWFFALGMASSYS</sequence>
<reference evidence="1" key="3">
    <citation type="submission" date="2025-08" db="UniProtKB">
        <authorList>
            <consortium name="Ensembl"/>
        </authorList>
    </citation>
    <scope>IDENTIFICATION</scope>
    <source>
        <strain evidence="1">17573</strain>
    </source>
</reference>
<dbReference type="GO" id="GO:0070507">
    <property type="term" value="P:regulation of microtubule cytoskeleton organization"/>
    <property type="evidence" value="ECO:0000318"/>
    <property type="project" value="GO_Central"/>
</dbReference>
<evidence type="ECO:0000313" key="3">
    <source>
        <dbReference type="VGNC" id="VGNC:74582"/>
    </source>
</evidence>
<dbReference type="Bgee" id="ENSMMUG00000019824">
    <property type="expression patterns" value="Expressed in cerebellar cortex and 15 other cell types or tissues"/>
</dbReference>
<evidence type="ECO:0000313" key="1">
    <source>
        <dbReference type="Ensembl" id="ENSMMUP00000026063.3"/>
    </source>
</evidence>
<evidence type="ECO:0000313" key="2">
    <source>
        <dbReference type="Proteomes" id="UP000006718"/>
    </source>
</evidence>
<dbReference type="Ensembl" id="ENSMMUT00000027858.3">
    <property type="protein sequence ID" value="ENSMMUP00000026063.3"/>
    <property type="gene ID" value="ENSMMUG00000019824.3"/>
</dbReference>
<dbReference type="ExpressionAtlas" id="F7FXQ8">
    <property type="expression patterns" value="baseline"/>
</dbReference>
<keyword evidence="2" id="KW-1185">Reference proteome</keyword>
<dbReference type="GO" id="GO:0008017">
    <property type="term" value="F:microtubule binding"/>
    <property type="evidence" value="ECO:0000318"/>
    <property type="project" value="GO_Central"/>
</dbReference>
<dbReference type="AlphaFoldDB" id="F7FXQ8"/>
<protein>
    <submittedName>
        <fullName evidence="1">MAP6 domain containing 1</fullName>
    </submittedName>
</protein>
<dbReference type="Proteomes" id="UP000006718">
    <property type="component" value="Chromosome 2"/>
</dbReference>
<dbReference type="VEuPathDB" id="HostDB:ENSMMUG00000019824"/>
<reference evidence="1" key="4">
    <citation type="submission" date="2025-09" db="UniProtKB">
        <authorList>
            <consortium name="Ensembl"/>
        </authorList>
    </citation>
    <scope>IDENTIFICATION</scope>
    <source>
        <strain evidence="1">17573</strain>
    </source>
</reference>
<dbReference type="HOGENOM" id="CLU_089524_0_0_1"/>
<dbReference type="eggNOG" id="ENOG502RXB9">
    <property type="taxonomic scope" value="Eukaryota"/>
</dbReference>
<dbReference type="GeneTree" id="ENSGT00910000147149"/>
<accession>F7FXQ8</accession>
<name>F7FXQ8_MACMU</name>
<dbReference type="InParanoid" id="F7FXQ8"/>
<dbReference type="GO" id="GO:0005874">
    <property type="term" value="C:microtubule"/>
    <property type="evidence" value="ECO:0000318"/>
    <property type="project" value="GO_Central"/>
</dbReference>
<organism evidence="1 2">
    <name type="scientific">Macaca mulatta</name>
    <name type="common">Rhesus macaque</name>
    <dbReference type="NCBI Taxonomy" id="9544"/>
    <lineage>
        <taxon>Eukaryota</taxon>
        <taxon>Metazoa</taxon>
        <taxon>Chordata</taxon>
        <taxon>Craniata</taxon>
        <taxon>Vertebrata</taxon>
        <taxon>Euteleostomi</taxon>
        <taxon>Mammalia</taxon>
        <taxon>Eutheria</taxon>
        <taxon>Euarchontoglires</taxon>
        <taxon>Primates</taxon>
        <taxon>Haplorrhini</taxon>
        <taxon>Catarrhini</taxon>
        <taxon>Cercopithecidae</taxon>
        <taxon>Cercopithecinae</taxon>
        <taxon>Macaca</taxon>
    </lineage>
</organism>